<evidence type="ECO:0000256" key="1">
    <source>
        <dbReference type="SAM" id="MobiDB-lite"/>
    </source>
</evidence>
<feature type="domain" description="D-glucuronyl C5-epimerase C-terminal" evidence="2">
    <location>
        <begin position="212"/>
        <end position="385"/>
    </location>
</feature>
<dbReference type="InterPro" id="IPR008928">
    <property type="entry name" value="6-hairpin_glycosidase_sf"/>
</dbReference>
<protein>
    <submittedName>
        <fullName evidence="3">D-glucuronyl C5-epimerase</fullName>
    </submittedName>
</protein>
<dbReference type="OrthoDB" id="95923at2157"/>
<dbReference type="EMBL" id="CP040846">
    <property type="protein sequence ID" value="QDA32096.1"/>
    <property type="molecule type" value="Genomic_DNA"/>
</dbReference>
<dbReference type="PANTHER" id="PTHR13174:SF3">
    <property type="entry name" value="D-GLUCURONYL C5-EPIMERASE"/>
    <property type="match status" value="1"/>
</dbReference>
<reference evidence="3 4" key="1">
    <citation type="submission" date="2019-06" db="EMBL/GenBank/DDBJ databases">
        <title>Thermococcus indicus sp. nov., a Fe(III)-reducing hyperthermophilic archaeon isolated from the Onnuri vent field of the Central Indian Ocean ridge.</title>
        <authorList>
            <person name="Lim J.K."/>
            <person name="Kim Y.J."/>
            <person name="Kwon K.K."/>
        </authorList>
    </citation>
    <scope>NUCLEOTIDE SEQUENCE [LARGE SCALE GENOMIC DNA]</scope>
    <source>
        <strain evidence="3 4">IOH1</strain>
    </source>
</reference>
<dbReference type="GO" id="GO:0005975">
    <property type="term" value="P:carbohydrate metabolic process"/>
    <property type="evidence" value="ECO:0007669"/>
    <property type="project" value="InterPro"/>
</dbReference>
<dbReference type="InterPro" id="IPR010598">
    <property type="entry name" value="C5-epim_C"/>
</dbReference>
<gene>
    <name evidence="3" type="ORF">FH039_11495</name>
</gene>
<dbReference type="RefSeq" id="WP_139681418.1">
    <property type="nucleotide sequence ID" value="NZ_CP040846.1"/>
</dbReference>
<evidence type="ECO:0000259" key="2">
    <source>
        <dbReference type="Pfam" id="PF06662"/>
    </source>
</evidence>
<evidence type="ECO:0000313" key="4">
    <source>
        <dbReference type="Proteomes" id="UP000306007"/>
    </source>
</evidence>
<keyword evidence="4" id="KW-1185">Reference proteome</keyword>
<dbReference type="GO" id="GO:0047464">
    <property type="term" value="F:heparosan-N-sulfate-glucuronate 5-epimerase activity"/>
    <property type="evidence" value="ECO:0007669"/>
    <property type="project" value="InterPro"/>
</dbReference>
<feature type="compositionally biased region" description="Pro residues" evidence="1">
    <location>
        <begin position="46"/>
        <end position="55"/>
    </location>
</feature>
<feature type="compositionally biased region" description="Polar residues" evidence="1">
    <location>
        <begin position="27"/>
        <end position="42"/>
    </location>
</feature>
<dbReference type="PROSITE" id="PS51257">
    <property type="entry name" value="PROKAR_LIPOPROTEIN"/>
    <property type="match status" value="1"/>
</dbReference>
<accession>A0A4Y5SMH6</accession>
<dbReference type="PANTHER" id="PTHR13174">
    <property type="entry name" value="D-GLUCURONYL C5-EPIMERASE"/>
    <property type="match status" value="1"/>
</dbReference>
<dbReference type="Proteomes" id="UP000306007">
    <property type="component" value="Chromosome"/>
</dbReference>
<feature type="region of interest" description="Disordered" evidence="1">
    <location>
        <begin position="27"/>
        <end position="55"/>
    </location>
</feature>
<dbReference type="AlphaFoldDB" id="A0A4Y5SMH6"/>
<evidence type="ECO:0000313" key="3">
    <source>
        <dbReference type="EMBL" id="QDA32096.1"/>
    </source>
</evidence>
<dbReference type="GeneID" id="40475817"/>
<organism evidence="3 4">
    <name type="scientific">Thermococcus indicus</name>
    <dbReference type="NCBI Taxonomy" id="2586643"/>
    <lineage>
        <taxon>Archaea</taxon>
        <taxon>Methanobacteriati</taxon>
        <taxon>Methanobacteriota</taxon>
        <taxon>Thermococci</taxon>
        <taxon>Thermococcales</taxon>
        <taxon>Thermococcaceae</taxon>
        <taxon>Thermococcus</taxon>
    </lineage>
</organism>
<dbReference type="InterPro" id="IPR039721">
    <property type="entry name" value="C5-epimerase"/>
</dbReference>
<proteinExistence type="predicted"/>
<dbReference type="SUPFAM" id="SSF48208">
    <property type="entry name" value="Six-hairpin glycosidases"/>
    <property type="match status" value="1"/>
</dbReference>
<dbReference type="KEGG" id="tic:FH039_11495"/>
<dbReference type="Pfam" id="PF06662">
    <property type="entry name" value="C5-epim_C"/>
    <property type="match status" value="1"/>
</dbReference>
<name>A0A4Y5SMH6_9EURY</name>
<sequence>MSSMGKTATVILVTLLLIISGCLGTNGKETNPTPSNPMTKTATPIHKPPIEPPPAGPGDYELLIEEYPSLREIIGKAFNASLEFPDIHYPIEVFSSIAGKRRLTRAELEILNLTLRADLCYFSKSEPPGTDYHVVSFSRERPLESIPYVECQNFTSTLPFVYYRGRGFQYYPVTASNWAYHYLKTGQVERAEELLKEMLPLMEVVNQSTGEAGIFNVYFEPPGTREIRLPWASSFSQGMLAGLYAWLHNETGNETYLRAAHQLFNSFYLSPEHGGFIENTDYGIWFLEYPYRPDFLVLNGHIITMKGLWLYHRFTGDERALELFNAGAESVKRALPDCDSGEWSLYSVKGPEAREDYHRLHIKLLIWLYTRTGDRTFMDYAERWNGYLEERGLKKENLEALLQQVRKAP</sequence>
<dbReference type="GO" id="GO:0015012">
    <property type="term" value="P:heparan sulfate proteoglycan biosynthetic process"/>
    <property type="evidence" value="ECO:0007669"/>
    <property type="project" value="InterPro"/>
</dbReference>